<dbReference type="AlphaFoldDB" id="A0A1E3RAW2"/>
<dbReference type="SUPFAM" id="SSF82866">
    <property type="entry name" value="Multidrug efflux transporter AcrB transmembrane domain"/>
    <property type="match status" value="2"/>
</dbReference>
<accession>A0A1E3RAW2</accession>
<feature type="transmembrane region" description="Helical" evidence="7">
    <location>
        <begin position="225"/>
        <end position="247"/>
    </location>
</feature>
<keyword evidence="10" id="KW-1185">Reference proteome</keyword>
<dbReference type="GO" id="GO:0005886">
    <property type="term" value="C:plasma membrane"/>
    <property type="evidence" value="ECO:0007669"/>
    <property type="project" value="UniProtKB-SubCell"/>
</dbReference>
<evidence type="ECO:0000256" key="3">
    <source>
        <dbReference type="ARBA" id="ARBA00022475"/>
    </source>
</evidence>
<feature type="transmembrane region" description="Helical" evidence="7">
    <location>
        <begin position="298"/>
        <end position="322"/>
    </location>
</feature>
<evidence type="ECO:0000256" key="5">
    <source>
        <dbReference type="ARBA" id="ARBA00022989"/>
    </source>
</evidence>
<dbReference type="PANTHER" id="PTHR33406">
    <property type="entry name" value="MEMBRANE PROTEIN MJ1562-RELATED"/>
    <property type="match status" value="1"/>
</dbReference>
<feature type="transmembrane region" description="Helical" evidence="7">
    <location>
        <begin position="770"/>
        <end position="788"/>
    </location>
</feature>
<comment type="caution">
    <text evidence="9">The sequence shown here is derived from an EMBL/GenBank/DDBJ whole genome shotgun (WGS) entry which is preliminary data.</text>
</comment>
<reference evidence="10" key="1">
    <citation type="submission" date="2016-09" db="EMBL/GenBank/DDBJ databases">
        <authorList>
            <person name="Greninger A.L."/>
            <person name="Jerome K.R."/>
            <person name="Mcnair B."/>
            <person name="Wallis C."/>
            <person name="Fang F."/>
        </authorList>
    </citation>
    <scope>NUCLEOTIDE SEQUENCE [LARGE SCALE GENOMIC DNA]</scope>
    <source>
        <strain evidence="10">M6</strain>
    </source>
</reference>
<dbReference type="InterPro" id="IPR004707">
    <property type="entry name" value="MmpL_fam"/>
</dbReference>
<feature type="transmembrane region" description="Helical" evidence="7">
    <location>
        <begin position="827"/>
        <end position="850"/>
    </location>
</feature>
<dbReference type="NCBIfam" id="TIGR00833">
    <property type="entry name" value="actII"/>
    <property type="match status" value="1"/>
</dbReference>
<feature type="transmembrane region" description="Helical" evidence="7">
    <location>
        <begin position="871"/>
        <end position="892"/>
    </location>
</feature>
<dbReference type="Gene3D" id="1.20.1640.10">
    <property type="entry name" value="Multidrug efflux transporter AcrB transmembrane domain"/>
    <property type="match status" value="2"/>
</dbReference>
<evidence type="ECO:0000313" key="10">
    <source>
        <dbReference type="Proteomes" id="UP000094053"/>
    </source>
</evidence>
<feature type="transmembrane region" description="Helical" evidence="7">
    <location>
        <begin position="912"/>
        <end position="932"/>
    </location>
</feature>
<evidence type="ECO:0000259" key="8">
    <source>
        <dbReference type="Pfam" id="PF03176"/>
    </source>
</evidence>
<dbReference type="Proteomes" id="UP000094053">
    <property type="component" value="Unassembled WGS sequence"/>
</dbReference>
<feature type="domain" description="Membrane transport protein MMPL" evidence="8">
    <location>
        <begin position="611"/>
        <end position="944"/>
    </location>
</feature>
<dbReference type="OrthoDB" id="4656631at2"/>
<feature type="transmembrane region" description="Helical" evidence="7">
    <location>
        <begin position="201"/>
        <end position="218"/>
    </location>
</feature>
<feature type="transmembrane region" description="Helical" evidence="7">
    <location>
        <begin position="26"/>
        <end position="45"/>
    </location>
</feature>
<comment type="similarity">
    <text evidence="2">Belongs to the resistance-nodulation-cell division (RND) (TC 2.A.6) family. MmpL subfamily.</text>
</comment>
<dbReference type="Pfam" id="PF03176">
    <property type="entry name" value="MMPL"/>
    <property type="match status" value="2"/>
</dbReference>
<dbReference type="InterPro" id="IPR050545">
    <property type="entry name" value="Mycobact_MmpL"/>
</dbReference>
<dbReference type="InterPro" id="IPR004869">
    <property type="entry name" value="MMPL_dom"/>
</dbReference>
<evidence type="ECO:0000313" key="9">
    <source>
        <dbReference type="EMBL" id="ODQ86931.1"/>
    </source>
</evidence>
<sequence length="956" mass="104996">MSAPTQHAAPTEHDRRSLLATWIRRLSIPIMIGWVLLIAVLNVSVPQLEVVGQLRSVSMSPSEAPSVIAMQRVGKVFEEFESDSAAMIVLEGEQPLDDEARSYYNRLVAALEADDKHVEHIQDFWGDPLTEAAAVSADGKAVYVQAYLAGNMGEALSNESVEAVKQIVDGLPPPPGLKVFVTGGSALVADQQIASDRSIRIIEYVTFAVIITMLLLVYRSIVTVLITLVMVVLALAATRGVVAFLGYHELIGLSTFATNLLVTLAIAASTDYAIFLIGRYQEARTVGEDRLTAYHTMFHGTAHVVLGSGMTIAGATFCLSFTRLPYFQSLGVPLAVGMTTAVFVALTLGPAIITVASRFGLLEPKRAMRIRGWRKIGALIVRWPGPVLLATVFLSLIGLLALPGYQPNYNDRLYLPPDLPANEGFAAAERHFSPATMNPELLLIESDHDLRNSADFLVIDKIAKAVFRVPGISRVQAITRPNGKPIEFSTIPAQLSLSGVNQELNQKYMDDRMADMLVQAEEMQVNIDTMTRMMSLMGEMNATTHHMVEKTRTMTVDITELRDYISNFDDFFRPIRNYFYWEPHCYNIPVCSSMRSIFDVIDGTNLMTENVQELLPDLERLDKLMPQMLALMPSQIETMEKMKQMMLTMHSTQNGMQQQQAALSENQSAMGDAFNDSWNDDTFYLPPEIFDNEEFKRGMENFISPNGHAVRMIVQHEGDPLSADGIDRIDAIKQAAKEAIKGTPLEGSTIYIGGTASAFKDMQEGNNYDLMIAGILALALIFTIMLIITRSLIAAAVIVGTVVLSLGASFGLSILVWQHILGIELQFMVMAMAVIILLAVGADYNLLLVARLKEEIHAGLNTGIIRAMGGSGSVVTAAGLVFAFTMISMVVSELTVVAQMGTTIGMGLLFDTLVIRAFMTPSIAALLGRWFWWPQFVRARPKPVPWPTPTTTRTDA</sequence>
<evidence type="ECO:0000256" key="4">
    <source>
        <dbReference type="ARBA" id="ARBA00022692"/>
    </source>
</evidence>
<gene>
    <name evidence="9" type="ORF">BHQ18_25785</name>
</gene>
<dbReference type="STRING" id="1776.BHQ18_25785"/>
<feature type="transmembrane region" description="Helical" evidence="7">
    <location>
        <begin position="795"/>
        <end position="821"/>
    </location>
</feature>
<name>A0A1E3RAW2_MYCFV</name>
<organism evidence="9 10">
    <name type="scientific">Mycolicibacterium flavescens</name>
    <name type="common">Mycobacterium flavescens</name>
    <dbReference type="NCBI Taxonomy" id="1776"/>
    <lineage>
        <taxon>Bacteria</taxon>
        <taxon>Bacillati</taxon>
        <taxon>Actinomycetota</taxon>
        <taxon>Actinomycetes</taxon>
        <taxon>Mycobacteriales</taxon>
        <taxon>Mycobacteriaceae</taxon>
        <taxon>Mycolicibacterium</taxon>
    </lineage>
</organism>
<protein>
    <recommendedName>
        <fullName evidence="8">Membrane transport protein MMPL domain-containing protein</fullName>
    </recommendedName>
</protein>
<dbReference type="EMBL" id="MIHA01000027">
    <property type="protein sequence ID" value="ODQ86931.1"/>
    <property type="molecule type" value="Genomic_DNA"/>
</dbReference>
<comment type="subcellular location">
    <subcellularLocation>
        <location evidence="1">Cell membrane</location>
        <topology evidence="1">Multi-pass membrane protein</topology>
    </subcellularLocation>
</comment>
<proteinExistence type="inferred from homology"/>
<feature type="transmembrane region" description="Helical" evidence="7">
    <location>
        <begin position="253"/>
        <end position="277"/>
    </location>
</feature>
<keyword evidence="3" id="KW-1003">Cell membrane</keyword>
<dbReference type="PANTHER" id="PTHR33406:SF6">
    <property type="entry name" value="MEMBRANE PROTEIN YDGH-RELATED"/>
    <property type="match status" value="1"/>
</dbReference>
<keyword evidence="6 7" id="KW-0472">Membrane</keyword>
<feature type="domain" description="Membrane transport protein MMPL" evidence="8">
    <location>
        <begin position="58"/>
        <end position="387"/>
    </location>
</feature>
<dbReference type="RefSeq" id="WP_069416501.1">
    <property type="nucleotide sequence ID" value="NZ_JACKUL010000014.1"/>
</dbReference>
<evidence type="ECO:0000256" key="6">
    <source>
        <dbReference type="ARBA" id="ARBA00023136"/>
    </source>
</evidence>
<evidence type="ECO:0000256" key="2">
    <source>
        <dbReference type="ARBA" id="ARBA00010157"/>
    </source>
</evidence>
<keyword evidence="4 7" id="KW-0812">Transmembrane</keyword>
<feature type="transmembrane region" description="Helical" evidence="7">
    <location>
        <begin position="334"/>
        <end position="359"/>
    </location>
</feature>
<dbReference type="FunFam" id="1.20.1640.10:FF:000018">
    <property type="entry name" value="Transmembrane transport protein MmpL10"/>
    <property type="match status" value="1"/>
</dbReference>
<feature type="transmembrane region" description="Helical" evidence="7">
    <location>
        <begin position="380"/>
        <end position="402"/>
    </location>
</feature>
<evidence type="ECO:0000256" key="1">
    <source>
        <dbReference type="ARBA" id="ARBA00004651"/>
    </source>
</evidence>
<keyword evidence="5 7" id="KW-1133">Transmembrane helix</keyword>
<evidence type="ECO:0000256" key="7">
    <source>
        <dbReference type="SAM" id="Phobius"/>
    </source>
</evidence>
<dbReference type="FunFam" id="1.20.1640.10:FF:000020">
    <property type="entry name" value="Transmembrane transport protein MmpL10"/>
    <property type="match status" value="1"/>
</dbReference>